<feature type="short sequence motif" description="'HIGH' region" evidence="7">
    <location>
        <begin position="23"/>
        <end position="33"/>
    </location>
</feature>
<keyword evidence="4 7" id="KW-0862">Zinc</keyword>
<evidence type="ECO:0000313" key="10">
    <source>
        <dbReference type="EMBL" id="ARP93005.1"/>
    </source>
</evidence>
<organism evidence="10 11">
    <name type="scientific">Bordetella genomosp. 13</name>
    <dbReference type="NCBI Taxonomy" id="463040"/>
    <lineage>
        <taxon>Bacteria</taxon>
        <taxon>Pseudomonadati</taxon>
        <taxon>Pseudomonadota</taxon>
        <taxon>Betaproteobacteria</taxon>
        <taxon>Burkholderiales</taxon>
        <taxon>Alcaligenaceae</taxon>
        <taxon>Bordetella</taxon>
    </lineage>
</organism>
<dbReference type="InterPro" id="IPR020058">
    <property type="entry name" value="Glu/Gln-tRNA-synth_Ib_cat-dom"/>
</dbReference>
<feature type="binding site" evidence="7">
    <location>
        <position position="213"/>
    </location>
    <ligand>
        <name>L-glutamate</name>
        <dbReference type="ChEBI" id="CHEBI:29985"/>
    </ligand>
</feature>
<feature type="binding site" evidence="7">
    <location>
        <position position="141"/>
    </location>
    <ligand>
        <name>Zn(2+)</name>
        <dbReference type="ChEBI" id="CHEBI:29105"/>
    </ligand>
</feature>
<feature type="binding site" evidence="7">
    <location>
        <position position="112"/>
    </location>
    <ligand>
        <name>Zn(2+)</name>
        <dbReference type="ChEBI" id="CHEBI:29105"/>
    </ligand>
</feature>
<evidence type="ECO:0000256" key="6">
    <source>
        <dbReference type="ARBA" id="ARBA00023146"/>
    </source>
</evidence>
<dbReference type="InterPro" id="IPR014729">
    <property type="entry name" value="Rossmann-like_a/b/a_fold"/>
</dbReference>
<keyword evidence="5 7" id="KW-0067">ATP-binding</keyword>
<dbReference type="HAMAP" id="MF_01428">
    <property type="entry name" value="Glu_Q_tRNA_synth"/>
    <property type="match status" value="1"/>
</dbReference>
<comment type="cofactor">
    <cofactor evidence="7">
        <name>Zn(2+)</name>
        <dbReference type="ChEBI" id="CHEBI:29105"/>
    </cofactor>
    <text evidence="7">Binds 1 zinc ion per subunit.</text>
</comment>
<keyword evidence="3 7" id="KW-0547">Nucleotide-binding</keyword>
<dbReference type="PRINTS" id="PR00987">
    <property type="entry name" value="TRNASYNTHGLU"/>
</dbReference>
<feature type="binding site" evidence="7">
    <location>
        <position position="255"/>
    </location>
    <ligand>
        <name>ATP</name>
        <dbReference type="ChEBI" id="CHEBI:30616"/>
    </ligand>
</feature>
<accession>A0A1W6Z708</accession>
<dbReference type="SUPFAM" id="SSF52374">
    <property type="entry name" value="Nucleotidylyl transferase"/>
    <property type="match status" value="1"/>
</dbReference>
<dbReference type="EMBL" id="CP021111">
    <property type="protein sequence ID" value="ARP93005.1"/>
    <property type="molecule type" value="Genomic_DNA"/>
</dbReference>
<evidence type="ECO:0000256" key="4">
    <source>
        <dbReference type="ARBA" id="ARBA00022833"/>
    </source>
</evidence>
<comment type="similarity">
    <text evidence="7">Belongs to the class-I aminoacyl-tRNA synthetase family. GluQ subfamily.</text>
</comment>
<feature type="binding site" evidence="7">
    <location>
        <position position="114"/>
    </location>
    <ligand>
        <name>Zn(2+)</name>
        <dbReference type="ChEBI" id="CHEBI:29105"/>
    </ligand>
</feature>
<gene>
    <name evidence="7" type="primary">gluQ</name>
    <name evidence="10" type="ORF">CAL15_00580</name>
</gene>
<dbReference type="GO" id="GO:0006424">
    <property type="term" value="P:glutamyl-tRNA aminoacylation"/>
    <property type="evidence" value="ECO:0007669"/>
    <property type="project" value="InterPro"/>
</dbReference>
<dbReference type="OrthoDB" id="9807503at2"/>
<dbReference type="GO" id="GO:0005829">
    <property type="term" value="C:cytosol"/>
    <property type="evidence" value="ECO:0007669"/>
    <property type="project" value="TreeGrafter"/>
</dbReference>
<feature type="binding site" evidence="7">
    <location>
        <position position="195"/>
    </location>
    <ligand>
        <name>L-glutamate</name>
        <dbReference type="ChEBI" id="CHEBI:29985"/>
    </ligand>
</feature>
<dbReference type="InterPro" id="IPR049940">
    <property type="entry name" value="GluQ/Sye"/>
</dbReference>
<keyword evidence="1 7" id="KW-0436">Ligase</keyword>
<dbReference type="PANTHER" id="PTHR43311:SF1">
    <property type="entry name" value="GLUTAMYL-Q TRNA(ASP) SYNTHETASE"/>
    <property type="match status" value="1"/>
</dbReference>
<dbReference type="InterPro" id="IPR000924">
    <property type="entry name" value="Glu/Gln-tRNA-synth"/>
</dbReference>
<evidence type="ECO:0000256" key="1">
    <source>
        <dbReference type="ARBA" id="ARBA00022598"/>
    </source>
</evidence>
<name>A0A1W6Z708_9BORD</name>
<reference evidence="10 11" key="1">
    <citation type="submission" date="2017-05" db="EMBL/GenBank/DDBJ databases">
        <title>Complete and WGS of Bordetella genogroups.</title>
        <authorList>
            <person name="Spilker T."/>
            <person name="LiPuma J."/>
        </authorList>
    </citation>
    <scope>NUCLEOTIDE SEQUENCE [LARGE SCALE GENOMIC DNA]</scope>
    <source>
        <strain evidence="10 11">AU7206</strain>
    </source>
</reference>
<dbReference type="EC" id="6.1.1.-" evidence="7"/>
<feature type="binding site" evidence="7">
    <location>
        <begin position="20"/>
        <end position="24"/>
    </location>
    <ligand>
        <name>L-glutamate</name>
        <dbReference type="ChEBI" id="CHEBI:29985"/>
    </ligand>
</feature>
<dbReference type="InterPro" id="IPR022380">
    <property type="entry name" value="Glu-Q_tRNA(Asp)_Synthase"/>
</dbReference>
<evidence type="ECO:0000256" key="8">
    <source>
        <dbReference type="RuleBase" id="RU363037"/>
    </source>
</evidence>
<evidence type="ECO:0000256" key="7">
    <source>
        <dbReference type="HAMAP-Rule" id="MF_01428"/>
    </source>
</evidence>
<dbReference type="KEGG" id="bgm:CAL15_00580"/>
<dbReference type="AlphaFoldDB" id="A0A1W6Z708"/>
<comment type="function">
    <text evidence="7">Catalyzes the tRNA-independent activation of glutamate in presence of ATP and the subsequent transfer of glutamate onto a tRNA(Asp). Glutamate is transferred on the 2-amino-5-(4,5-dihydroxy-2-cyclopenten-1-yl) moiety of the queuosine in the wobble position of the QUC anticodon.</text>
</comment>
<evidence type="ECO:0000256" key="2">
    <source>
        <dbReference type="ARBA" id="ARBA00022723"/>
    </source>
</evidence>
<feature type="binding site" evidence="7">
    <location>
        <position position="56"/>
    </location>
    <ligand>
        <name>L-glutamate</name>
        <dbReference type="ChEBI" id="CHEBI:29985"/>
    </ligand>
</feature>
<dbReference type="Proteomes" id="UP000194161">
    <property type="component" value="Chromosome"/>
</dbReference>
<dbReference type="Pfam" id="PF00749">
    <property type="entry name" value="tRNA-synt_1c"/>
    <property type="match status" value="1"/>
</dbReference>
<dbReference type="GO" id="GO:0006400">
    <property type="term" value="P:tRNA modification"/>
    <property type="evidence" value="ECO:0007669"/>
    <property type="project" value="InterPro"/>
</dbReference>
<dbReference type="GO" id="GO:0005524">
    <property type="term" value="F:ATP binding"/>
    <property type="evidence" value="ECO:0007669"/>
    <property type="project" value="UniProtKB-KW"/>
</dbReference>
<dbReference type="PANTHER" id="PTHR43311">
    <property type="entry name" value="GLUTAMATE--TRNA LIGASE"/>
    <property type="match status" value="1"/>
</dbReference>
<feature type="binding site" evidence="7">
    <location>
        <position position="137"/>
    </location>
    <ligand>
        <name>Zn(2+)</name>
        <dbReference type="ChEBI" id="CHEBI:29105"/>
    </ligand>
</feature>
<dbReference type="Gene3D" id="3.40.50.620">
    <property type="entry name" value="HUPs"/>
    <property type="match status" value="1"/>
</dbReference>
<dbReference type="NCBIfam" id="NF004315">
    <property type="entry name" value="PRK05710.1-4"/>
    <property type="match status" value="1"/>
</dbReference>
<feature type="short sequence motif" description="'KMSKS' region" evidence="7">
    <location>
        <begin position="252"/>
        <end position="256"/>
    </location>
</feature>
<dbReference type="NCBIfam" id="TIGR03838">
    <property type="entry name" value="queuosine_YadB"/>
    <property type="match status" value="1"/>
</dbReference>
<dbReference type="NCBIfam" id="NF004314">
    <property type="entry name" value="PRK05710.1-3"/>
    <property type="match status" value="1"/>
</dbReference>
<dbReference type="GO" id="GO:0004818">
    <property type="term" value="F:glutamate-tRNA ligase activity"/>
    <property type="evidence" value="ECO:0007669"/>
    <property type="project" value="TreeGrafter"/>
</dbReference>
<dbReference type="GO" id="GO:0008270">
    <property type="term" value="F:zinc ion binding"/>
    <property type="evidence" value="ECO:0007669"/>
    <property type="project" value="UniProtKB-UniRule"/>
</dbReference>
<evidence type="ECO:0000313" key="11">
    <source>
        <dbReference type="Proteomes" id="UP000194161"/>
    </source>
</evidence>
<evidence type="ECO:0000256" key="5">
    <source>
        <dbReference type="ARBA" id="ARBA00022840"/>
    </source>
</evidence>
<keyword evidence="8" id="KW-0648">Protein biosynthesis</keyword>
<dbReference type="STRING" id="463040.CAL15_00580"/>
<keyword evidence="11" id="KW-1185">Reference proteome</keyword>
<dbReference type="NCBIfam" id="NF004313">
    <property type="entry name" value="PRK05710.1-2"/>
    <property type="match status" value="1"/>
</dbReference>
<protein>
    <recommendedName>
        <fullName evidence="7">Glutamyl-Q tRNA(Asp) synthetase</fullName>
        <shortName evidence="7">Glu-Q-RSs</shortName>
        <ecNumber evidence="7">6.1.1.-</ecNumber>
    </recommendedName>
</protein>
<proteinExistence type="inferred from homology"/>
<sequence>MPGCRLSLHRIAFVTSYIGRFAPSPSGPLHAGSLVAALASWLDARAQRGRWLLRIEDVDAPRTVEGAAQRIMAQLQELGLHWDGDVMWQSRRGAAYQQAFNSLAARGLVYGCGCTRREIADSQPRGGEAGVDGERPYPGTCRNGLQPGRQARAWRLRVPPGVEHFHDRWLGPQQQDVAQAVGDFALRRADGLWAYQLAVVVDDGAQGVTDVVRGADLLSSTARQRVLARLLDLPVPRVMHVPLVVDPTSGLKLSKQNGAAALDTARPLDTLQQAWRDLGFDPIAVRDVPGFLAEATARWARRFPGA</sequence>
<evidence type="ECO:0000259" key="9">
    <source>
        <dbReference type="Pfam" id="PF00749"/>
    </source>
</evidence>
<keyword evidence="6 7" id="KW-0030">Aminoacyl-tRNA synthetase</keyword>
<keyword evidence="2 7" id="KW-0479">Metal-binding</keyword>
<evidence type="ECO:0000256" key="3">
    <source>
        <dbReference type="ARBA" id="ARBA00022741"/>
    </source>
</evidence>
<feature type="domain" description="Glutamyl/glutaminyl-tRNA synthetase class Ib catalytic" evidence="9">
    <location>
        <begin position="20"/>
        <end position="261"/>
    </location>
</feature>